<organism evidence="2 3">
    <name type="scientific">Helianthus annuus</name>
    <name type="common">Common sunflower</name>
    <dbReference type="NCBI Taxonomy" id="4232"/>
    <lineage>
        <taxon>Eukaryota</taxon>
        <taxon>Viridiplantae</taxon>
        <taxon>Streptophyta</taxon>
        <taxon>Embryophyta</taxon>
        <taxon>Tracheophyta</taxon>
        <taxon>Spermatophyta</taxon>
        <taxon>Magnoliopsida</taxon>
        <taxon>eudicotyledons</taxon>
        <taxon>Gunneridae</taxon>
        <taxon>Pentapetalae</taxon>
        <taxon>asterids</taxon>
        <taxon>campanulids</taxon>
        <taxon>Asterales</taxon>
        <taxon>Asteraceae</taxon>
        <taxon>Asteroideae</taxon>
        <taxon>Heliantheae alliance</taxon>
        <taxon>Heliantheae</taxon>
        <taxon>Helianthus</taxon>
    </lineage>
</organism>
<dbReference type="Gramene" id="mRNA:HanXRQr2_Chr15g0709251">
    <property type="protein sequence ID" value="CDS:HanXRQr2_Chr15g0709251.1"/>
    <property type="gene ID" value="HanXRQr2_Chr15g0709251"/>
</dbReference>
<sequence length="67" mass="8171">MVVMLMIRLADEMKCLRKKVVLNWRIVKKKSIWLQLHQMSLFSSMMSLLCIWILHLYDRNEIGVWCF</sequence>
<accession>A0A9K3E4H3</accession>
<keyword evidence="1" id="KW-0812">Transmembrane</keyword>
<evidence type="ECO:0000313" key="2">
    <source>
        <dbReference type="EMBL" id="KAF5765919.1"/>
    </source>
</evidence>
<proteinExistence type="predicted"/>
<reference evidence="2" key="2">
    <citation type="submission" date="2020-06" db="EMBL/GenBank/DDBJ databases">
        <title>Helianthus annuus Genome sequencing and assembly Release 2.</title>
        <authorList>
            <person name="Gouzy J."/>
            <person name="Langlade N."/>
            <person name="Munos S."/>
        </authorList>
    </citation>
    <scope>NUCLEOTIDE SEQUENCE</scope>
    <source>
        <tissue evidence="2">Leaves</tissue>
    </source>
</reference>
<comment type="caution">
    <text evidence="2">The sequence shown here is derived from an EMBL/GenBank/DDBJ whole genome shotgun (WGS) entry which is preliminary data.</text>
</comment>
<feature type="transmembrane region" description="Helical" evidence="1">
    <location>
        <begin position="39"/>
        <end position="57"/>
    </location>
</feature>
<reference evidence="2" key="1">
    <citation type="journal article" date="2017" name="Nature">
        <title>The sunflower genome provides insights into oil metabolism, flowering and Asterid evolution.</title>
        <authorList>
            <person name="Badouin H."/>
            <person name="Gouzy J."/>
            <person name="Grassa C.J."/>
            <person name="Murat F."/>
            <person name="Staton S.E."/>
            <person name="Cottret L."/>
            <person name="Lelandais-Briere C."/>
            <person name="Owens G.L."/>
            <person name="Carrere S."/>
            <person name="Mayjonade B."/>
            <person name="Legrand L."/>
            <person name="Gill N."/>
            <person name="Kane N.C."/>
            <person name="Bowers J.E."/>
            <person name="Hubner S."/>
            <person name="Bellec A."/>
            <person name="Berard A."/>
            <person name="Berges H."/>
            <person name="Blanchet N."/>
            <person name="Boniface M.C."/>
            <person name="Brunel D."/>
            <person name="Catrice O."/>
            <person name="Chaidir N."/>
            <person name="Claudel C."/>
            <person name="Donnadieu C."/>
            <person name="Faraut T."/>
            <person name="Fievet G."/>
            <person name="Helmstetter N."/>
            <person name="King M."/>
            <person name="Knapp S.J."/>
            <person name="Lai Z."/>
            <person name="Le Paslier M.C."/>
            <person name="Lippi Y."/>
            <person name="Lorenzon L."/>
            <person name="Mandel J.R."/>
            <person name="Marage G."/>
            <person name="Marchand G."/>
            <person name="Marquand E."/>
            <person name="Bret-Mestries E."/>
            <person name="Morien E."/>
            <person name="Nambeesan S."/>
            <person name="Nguyen T."/>
            <person name="Pegot-Espagnet P."/>
            <person name="Pouilly N."/>
            <person name="Raftis F."/>
            <person name="Sallet E."/>
            <person name="Schiex T."/>
            <person name="Thomas J."/>
            <person name="Vandecasteele C."/>
            <person name="Vares D."/>
            <person name="Vear F."/>
            <person name="Vautrin S."/>
            <person name="Crespi M."/>
            <person name="Mangin B."/>
            <person name="Burke J.M."/>
            <person name="Salse J."/>
            <person name="Munos S."/>
            <person name="Vincourt P."/>
            <person name="Rieseberg L.H."/>
            <person name="Langlade N.B."/>
        </authorList>
    </citation>
    <scope>NUCLEOTIDE SEQUENCE</scope>
    <source>
        <tissue evidence="2">Leaves</tissue>
    </source>
</reference>
<dbReference type="AlphaFoldDB" id="A0A9K3E4H3"/>
<gene>
    <name evidence="2" type="ORF">HanXRQr2_Chr15g0709251</name>
</gene>
<dbReference type="EMBL" id="MNCJ02000330">
    <property type="protein sequence ID" value="KAF5765919.1"/>
    <property type="molecule type" value="Genomic_DNA"/>
</dbReference>
<evidence type="ECO:0000313" key="3">
    <source>
        <dbReference type="Proteomes" id="UP000215914"/>
    </source>
</evidence>
<keyword evidence="1" id="KW-1133">Transmembrane helix</keyword>
<keyword evidence="3" id="KW-1185">Reference proteome</keyword>
<evidence type="ECO:0000256" key="1">
    <source>
        <dbReference type="SAM" id="Phobius"/>
    </source>
</evidence>
<keyword evidence="1" id="KW-0472">Membrane</keyword>
<name>A0A9K3E4H3_HELAN</name>
<protein>
    <submittedName>
        <fullName evidence="2">Uncharacterized protein</fullName>
    </submittedName>
</protein>
<dbReference type="Proteomes" id="UP000215914">
    <property type="component" value="Unassembled WGS sequence"/>
</dbReference>